<name>A0ACB8DH50_DERSI</name>
<protein>
    <submittedName>
        <fullName evidence="1">Uncharacterized protein</fullName>
    </submittedName>
</protein>
<dbReference type="Proteomes" id="UP000821865">
    <property type="component" value="Chromosome 2"/>
</dbReference>
<comment type="caution">
    <text evidence="1">The sequence shown here is derived from an EMBL/GenBank/DDBJ whole genome shotgun (WGS) entry which is preliminary data.</text>
</comment>
<evidence type="ECO:0000313" key="1">
    <source>
        <dbReference type="EMBL" id="KAH7967390.1"/>
    </source>
</evidence>
<organism evidence="1 2">
    <name type="scientific">Dermacentor silvarum</name>
    <name type="common">Tick</name>
    <dbReference type="NCBI Taxonomy" id="543639"/>
    <lineage>
        <taxon>Eukaryota</taxon>
        <taxon>Metazoa</taxon>
        <taxon>Ecdysozoa</taxon>
        <taxon>Arthropoda</taxon>
        <taxon>Chelicerata</taxon>
        <taxon>Arachnida</taxon>
        <taxon>Acari</taxon>
        <taxon>Parasitiformes</taxon>
        <taxon>Ixodida</taxon>
        <taxon>Ixodoidea</taxon>
        <taxon>Ixodidae</taxon>
        <taxon>Rhipicephalinae</taxon>
        <taxon>Dermacentor</taxon>
    </lineage>
</organism>
<keyword evidence="2" id="KW-1185">Reference proteome</keyword>
<evidence type="ECO:0000313" key="2">
    <source>
        <dbReference type="Proteomes" id="UP000821865"/>
    </source>
</evidence>
<accession>A0ACB8DH50</accession>
<proteinExistence type="predicted"/>
<dbReference type="EMBL" id="CM023471">
    <property type="protein sequence ID" value="KAH7967390.1"/>
    <property type="molecule type" value="Genomic_DNA"/>
</dbReference>
<reference evidence="1" key="1">
    <citation type="submission" date="2020-05" db="EMBL/GenBank/DDBJ databases">
        <title>Large-scale comparative analyses of tick genomes elucidate their genetic diversity and vector capacities.</title>
        <authorList>
            <person name="Jia N."/>
            <person name="Wang J."/>
            <person name="Shi W."/>
            <person name="Du L."/>
            <person name="Sun Y."/>
            <person name="Zhan W."/>
            <person name="Jiang J."/>
            <person name="Wang Q."/>
            <person name="Zhang B."/>
            <person name="Ji P."/>
            <person name="Sakyi L.B."/>
            <person name="Cui X."/>
            <person name="Yuan T."/>
            <person name="Jiang B."/>
            <person name="Yang W."/>
            <person name="Lam T.T.-Y."/>
            <person name="Chang Q."/>
            <person name="Ding S."/>
            <person name="Wang X."/>
            <person name="Zhu J."/>
            <person name="Ruan X."/>
            <person name="Zhao L."/>
            <person name="Wei J."/>
            <person name="Que T."/>
            <person name="Du C."/>
            <person name="Cheng J."/>
            <person name="Dai P."/>
            <person name="Han X."/>
            <person name="Huang E."/>
            <person name="Gao Y."/>
            <person name="Liu J."/>
            <person name="Shao H."/>
            <person name="Ye R."/>
            <person name="Li L."/>
            <person name="Wei W."/>
            <person name="Wang X."/>
            <person name="Wang C."/>
            <person name="Yang T."/>
            <person name="Huo Q."/>
            <person name="Li W."/>
            <person name="Guo W."/>
            <person name="Chen H."/>
            <person name="Zhou L."/>
            <person name="Ni X."/>
            <person name="Tian J."/>
            <person name="Zhou Y."/>
            <person name="Sheng Y."/>
            <person name="Liu T."/>
            <person name="Pan Y."/>
            <person name="Xia L."/>
            <person name="Li J."/>
            <person name="Zhao F."/>
            <person name="Cao W."/>
        </authorList>
    </citation>
    <scope>NUCLEOTIDE SEQUENCE</scope>
    <source>
        <strain evidence="1">Dsil-2018</strain>
    </source>
</reference>
<gene>
    <name evidence="1" type="ORF">HPB49_024401</name>
</gene>
<sequence>MASAMAKVLCVTLENTTRWRAAADCIFSLQEPSNDTQSGGKMIILQRVIALAVTVSAAMTGTKGDDKPLTIPGVPDLSGMQLLYAVWCYQQCGERDGARLCNEPLKEIGVFADAFQCDANAMMRRANTCTAKWFNTQLQATTVPDDSEQSEGVTQLGETTQSRETSP</sequence>